<dbReference type="AlphaFoldDB" id="A0A537JMU8"/>
<dbReference type="Proteomes" id="UP000320048">
    <property type="component" value="Unassembled WGS sequence"/>
</dbReference>
<reference evidence="2 3" key="1">
    <citation type="journal article" date="2019" name="Nat. Microbiol.">
        <title>Mediterranean grassland soil C-N compound turnover is dependent on rainfall and depth, and is mediated by genomically divergent microorganisms.</title>
        <authorList>
            <person name="Diamond S."/>
            <person name="Andeer P.F."/>
            <person name="Li Z."/>
            <person name="Crits-Christoph A."/>
            <person name="Burstein D."/>
            <person name="Anantharaman K."/>
            <person name="Lane K.R."/>
            <person name="Thomas B.C."/>
            <person name="Pan C."/>
            <person name="Northen T.R."/>
            <person name="Banfield J.F."/>
        </authorList>
    </citation>
    <scope>NUCLEOTIDE SEQUENCE [LARGE SCALE GENOMIC DNA]</scope>
    <source>
        <strain evidence="2">NP_7</strain>
    </source>
</reference>
<dbReference type="EMBL" id="VBAO01000014">
    <property type="protein sequence ID" value="TMI84834.1"/>
    <property type="molecule type" value="Genomic_DNA"/>
</dbReference>
<evidence type="ECO:0000313" key="2">
    <source>
        <dbReference type="EMBL" id="TMI84834.1"/>
    </source>
</evidence>
<dbReference type="PANTHER" id="PTHR39337:SF1">
    <property type="entry name" value="BLR5642 PROTEIN"/>
    <property type="match status" value="1"/>
</dbReference>
<dbReference type="Pfam" id="PF04343">
    <property type="entry name" value="DUF488"/>
    <property type="match status" value="1"/>
</dbReference>
<comment type="caution">
    <text evidence="2">The sequence shown here is derived from an EMBL/GenBank/DDBJ whole genome shotgun (WGS) entry which is preliminary data.</text>
</comment>
<feature type="compositionally biased region" description="Low complexity" evidence="1">
    <location>
        <begin position="184"/>
        <end position="193"/>
    </location>
</feature>
<proteinExistence type="predicted"/>
<gene>
    <name evidence="2" type="ORF">E6H04_00525</name>
</gene>
<evidence type="ECO:0000256" key="1">
    <source>
        <dbReference type="SAM" id="MobiDB-lite"/>
    </source>
</evidence>
<sequence length="209" mass="22819">MRLYTIGHSTRPFDDLVAALQSFGVLLLVDIRTVPRSRHAPQFNREALSRHLSRRGIRYRHMAGLGGLRKPRADSTNTAWRNAGFRGFADYMETPEFPAALEALRTLARDEGPGAIMCAEAVPWRCHRSLVADALTALGDEVLHIMGPGNAHPHALTPWAQIDGGRISYPGAPDHVRAGCSAVPGSRAPAVGRRPGRRSSPRAEQKPLL</sequence>
<dbReference type="InterPro" id="IPR014519">
    <property type="entry name" value="UCP024492"/>
</dbReference>
<accession>A0A537JMU8</accession>
<dbReference type="InterPro" id="IPR007438">
    <property type="entry name" value="DUF488"/>
</dbReference>
<dbReference type="PANTHER" id="PTHR39337">
    <property type="entry name" value="BLR5642 PROTEIN"/>
    <property type="match status" value="1"/>
</dbReference>
<feature type="region of interest" description="Disordered" evidence="1">
    <location>
        <begin position="181"/>
        <end position="209"/>
    </location>
</feature>
<organism evidence="2 3">
    <name type="scientific">Candidatus Segetimicrobium genomatis</name>
    <dbReference type="NCBI Taxonomy" id="2569760"/>
    <lineage>
        <taxon>Bacteria</taxon>
        <taxon>Bacillati</taxon>
        <taxon>Candidatus Sysuimicrobiota</taxon>
        <taxon>Candidatus Sysuimicrobiia</taxon>
        <taxon>Candidatus Sysuimicrobiales</taxon>
        <taxon>Candidatus Segetimicrobiaceae</taxon>
        <taxon>Candidatus Segetimicrobium</taxon>
    </lineage>
</organism>
<dbReference type="PIRSF" id="PIRSF024492">
    <property type="entry name" value="UCP024492"/>
    <property type="match status" value="1"/>
</dbReference>
<name>A0A537JMU8_9BACT</name>
<evidence type="ECO:0000313" key="3">
    <source>
        <dbReference type="Proteomes" id="UP000320048"/>
    </source>
</evidence>
<protein>
    <submittedName>
        <fullName evidence="2">DUF488 domain-containing protein</fullName>
    </submittedName>
</protein>